<dbReference type="HOGENOM" id="CLU_000288_125_8_1"/>
<dbReference type="AlphaFoldDB" id="A0A0C3FGQ9"/>
<dbReference type="Gene3D" id="1.25.40.10">
    <property type="entry name" value="Tetratricopeptide repeat domain"/>
    <property type="match status" value="3"/>
</dbReference>
<dbReference type="InterPro" id="IPR053137">
    <property type="entry name" value="NLR-like"/>
</dbReference>
<dbReference type="Pfam" id="PF13374">
    <property type="entry name" value="TPR_10"/>
    <property type="match status" value="4"/>
</dbReference>
<evidence type="ECO:0000259" key="1">
    <source>
        <dbReference type="Pfam" id="PF00931"/>
    </source>
</evidence>
<dbReference type="SUPFAM" id="SSF52540">
    <property type="entry name" value="P-loop containing nucleoside triphosphate hydrolases"/>
    <property type="match status" value="1"/>
</dbReference>
<dbReference type="PRINTS" id="PR00381">
    <property type="entry name" value="KINESINLIGHT"/>
</dbReference>
<reference evidence="3" key="2">
    <citation type="submission" date="2015-01" db="EMBL/GenBank/DDBJ databases">
        <title>Evolutionary Origins and Diversification of the Mycorrhizal Mutualists.</title>
        <authorList>
            <consortium name="DOE Joint Genome Institute"/>
            <consortium name="Mycorrhizal Genomics Consortium"/>
            <person name="Kohler A."/>
            <person name="Kuo A."/>
            <person name="Nagy L.G."/>
            <person name="Floudas D."/>
            <person name="Copeland A."/>
            <person name="Barry K.W."/>
            <person name="Cichocki N."/>
            <person name="Veneault-Fourrey C."/>
            <person name="LaButti K."/>
            <person name="Lindquist E.A."/>
            <person name="Lipzen A."/>
            <person name="Lundell T."/>
            <person name="Morin E."/>
            <person name="Murat C."/>
            <person name="Riley R."/>
            <person name="Ohm R."/>
            <person name="Sun H."/>
            <person name="Tunlid A."/>
            <person name="Henrissat B."/>
            <person name="Grigoriev I.V."/>
            <person name="Hibbett D.S."/>
            <person name="Martin F."/>
        </authorList>
    </citation>
    <scope>NUCLEOTIDE SEQUENCE [LARGE SCALE GENOMIC DNA]</scope>
    <source>
        <strain evidence="3">F 1598</strain>
    </source>
</reference>
<dbReference type="STRING" id="765440.A0A0C3FGQ9"/>
<dbReference type="OrthoDB" id="1658288at2759"/>
<dbReference type="InterPro" id="IPR019734">
    <property type="entry name" value="TPR_rpt"/>
</dbReference>
<dbReference type="PANTHER" id="PTHR46082:SF11">
    <property type="entry name" value="AAA+ ATPASE DOMAIN-CONTAINING PROTEIN-RELATED"/>
    <property type="match status" value="1"/>
</dbReference>
<dbReference type="InterPro" id="IPR002182">
    <property type="entry name" value="NB-ARC"/>
</dbReference>
<dbReference type="Proteomes" id="UP000054166">
    <property type="component" value="Unassembled WGS sequence"/>
</dbReference>
<proteinExistence type="predicted"/>
<feature type="domain" description="NB-ARC" evidence="1">
    <location>
        <begin position="25"/>
        <end position="169"/>
    </location>
</feature>
<organism evidence="2 3">
    <name type="scientific">Piloderma croceum (strain F 1598)</name>
    <dbReference type="NCBI Taxonomy" id="765440"/>
    <lineage>
        <taxon>Eukaryota</taxon>
        <taxon>Fungi</taxon>
        <taxon>Dikarya</taxon>
        <taxon>Basidiomycota</taxon>
        <taxon>Agaricomycotina</taxon>
        <taxon>Agaricomycetes</taxon>
        <taxon>Agaricomycetidae</taxon>
        <taxon>Atheliales</taxon>
        <taxon>Atheliaceae</taxon>
        <taxon>Piloderma</taxon>
    </lineage>
</organism>
<reference evidence="2 3" key="1">
    <citation type="submission" date="2014-04" db="EMBL/GenBank/DDBJ databases">
        <authorList>
            <consortium name="DOE Joint Genome Institute"/>
            <person name="Kuo A."/>
            <person name="Tarkka M."/>
            <person name="Buscot F."/>
            <person name="Kohler A."/>
            <person name="Nagy L.G."/>
            <person name="Floudas D."/>
            <person name="Copeland A."/>
            <person name="Barry K.W."/>
            <person name="Cichocki N."/>
            <person name="Veneault-Fourrey C."/>
            <person name="LaButti K."/>
            <person name="Lindquist E.A."/>
            <person name="Lipzen A."/>
            <person name="Lundell T."/>
            <person name="Morin E."/>
            <person name="Murat C."/>
            <person name="Sun H."/>
            <person name="Tunlid A."/>
            <person name="Henrissat B."/>
            <person name="Grigoriev I.V."/>
            <person name="Hibbett D.S."/>
            <person name="Martin F."/>
            <person name="Nordberg H.P."/>
            <person name="Cantor M.N."/>
            <person name="Hua S.X."/>
        </authorList>
    </citation>
    <scope>NUCLEOTIDE SEQUENCE [LARGE SCALE GENOMIC DNA]</scope>
    <source>
        <strain evidence="2 3">F 1598</strain>
    </source>
</reference>
<dbReference type="InParanoid" id="A0A0C3FGQ9"/>
<dbReference type="InterPro" id="IPR027417">
    <property type="entry name" value="P-loop_NTPase"/>
</dbReference>
<keyword evidence="3" id="KW-1185">Reference proteome</keyword>
<protein>
    <recommendedName>
        <fullName evidence="1">NB-ARC domain-containing protein</fullName>
    </recommendedName>
</protein>
<dbReference type="EMBL" id="KN833012">
    <property type="protein sequence ID" value="KIM79024.1"/>
    <property type="molecule type" value="Genomic_DNA"/>
</dbReference>
<dbReference type="Gene3D" id="3.40.50.300">
    <property type="entry name" value="P-loop containing nucleotide triphosphate hydrolases"/>
    <property type="match status" value="1"/>
</dbReference>
<accession>A0A0C3FGQ9</accession>
<name>A0A0C3FGQ9_PILCF</name>
<dbReference type="Pfam" id="PF13176">
    <property type="entry name" value="TPR_7"/>
    <property type="match status" value="1"/>
</dbReference>
<evidence type="ECO:0000313" key="2">
    <source>
        <dbReference type="EMBL" id="KIM79024.1"/>
    </source>
</evidence>
<dbReference type="Pfam" id="PF00931">
    <property type="entry name" value="NB-ARC"/>
    <property type="match status" value="1"/>
</dbReference>
<evidence type="ECO:0000313" key="3">
    <source>
        <dbReference type="Proteomes" id="UP000054166"/>
    </source>
</evidence>
<dbReference type="InterPro" id="IPR011990">
    <property type="entry name" value="TPR-like_helical_dom_sf"/>
</dbReference>
<sequence length="938" mass="107618">MFTGREDYLRKLDQYFVRRNRCHPRRHFLLHGMGGAGKTQICLKFAEEHSDRFWKIIWIDSTSVETIQLSLQGVAAEPEAQASGVEQSAESVLQWLSRVERDWLLIFDNADGHPRVVVKYMPTGNRGNILFTSRNPGVGGSNITRETSIKVEDMGEDDAISLLLKSAWLDESSPDMRKAASVVVNTLSFFPLAIDQAGAAIRCGLCTIDDYLTMYSEHRQQLMGHSSYEGASNYDCAVYATWDLSFVAIEALAAGADSVDAEAAKSAIAILRTFAFFHHDNIPEEIIKRAAEAPRKSAYENNLEDPARQASYDLLRPLLQQGKDGNWDLLFFREGIRVLLSFSLIRQSVTYNAYSVHPLVHFWSHDRMPTAEQQSRCLSANILLSLSITFEFTTEDYAFRRTLTPHIKASHIDAQAHIFIPYNDDQYTKFGFVLWENRYLEDAEKLDVQVMEMSQILGTEHPDTLTSMGNLARIYNRQNQWEEAEKLEVQVMEMRSQILGAEHPDTLTSMGNLALTYHKQNRWEEAEKLEVQVMEMRSQILGAEHPDTLKSMGNLALIYHKKNQWEEAEKLEVQVMEMSSQILGAEHPDTLRSMGNLARTYHKQKQWEEAEKLQVQVMEMRSQILGAEHPDTLTSIGNLAWTYHKQNRWEEAEKLQVQVMKMSSQILGVEHPNTLTSMGNLALTYRKQNRWEEAEKLEVQVMKMRSQILGAEHPDTLTSMGNLASTYYMQKQWEDAEKLGIQVMEMKIQSHGTEHPDTLTSMKNLAHTWKKLGQDEKAIAMLQRTVNLQLETMGSNHPDTIASIALLKRWENCPDSRTSMNRFLEDAEKLYVQVMEMRSQILGAEHPDTLISMGKLPRTYHRQKRWEEAEKLQVQVRKMRSQILGAEHPDTFKSKGNLARTYHSQNWWEEAEQLEVQVMEMSSQIPGTEHPVMRLLTG</sequence>
<dbReference type="SMART" id="SM00028">
    <property type="entry name" value="TPR"/>
    <property type="match status" value="8"/>
</dbReference>
<dbReference type="Pfam" id="PF13424">
    <property type="entry name" value="TPR_12"/>
    <property type="match status" value="3"/>
</dbReference>
<dbReference type="GO" id="GO:0043531">
    <property type="term" value="F:ADP binding"/>
    <property type="evidence" value="ECO:0007669"/>
    <property type="project" value="InterPro"/>
</dbReference>
<dbReference type="SUPFAM" id="SSF48452">
    <property type="entry name" value="TPR-like"/>
    <property type="match status" value="4"/>
</dbReference>
<gene>
    <name evidence="2" type="ORF">PILCRDRAFT_74864</name>
</gene>
<dbReference type="PANTHER" id="PTHR46082">
    <property type="entry name" value="ATP/GTP-BINDING PROTEIN-RELATED"/>
    <property type="match status" value="1"/>
</dbReference>